<organism evidence="1 2">
    <name type="scientific">Friedmanniomyces endolithicus</name>
    <dbReference type="NCBI Taxonomy" id="329885"/>
    <lineage>
        <taxon>Eukaryota</taxon>
        <taxon>Fungi</taxon>
        <taxon>Dikarya</taxon>
        <taxon>Ascomycota</taxon>
        <taxon>Pezizomycotina</taxon>
        <taxon>Dothideomycetes</taxon>
        <taxon>Dothideomycetidae</taxon>
        <taxon>Mycosphaerellales</taxon>
        <taxon>Teratosphaeriaceae</taxon>
        <taxon>Friedmanniomyces</taxon>
    </lineage>
</organism>
<gene>
    <name evidence="1" type="ORF">LTR82_012266</name>
</gene>
<name>A0AAN6FHS4_9PEZI</name>
<dbReference type="EMBL" id="JASUXU010000048">
    <property type="protein sequence ID" value="KAK0316238.1"/>
    <property type="molecule type" value="Genomic_DNA"/>
</dbReference>
<sequence>MPPTPPIKSTISQTPSYQPLAISSVITTLPKARFQTRTKATPTATSKPNPEIGHWLAAALLSIHEVELMGRGVLLVVEALPREAVPLGKEEAVPLRKADAVPLVEL</sequence>
<dbReference type="Proteomes" id="UP001168146">
    <property type="component" value="Unassembled WGS sequence"/>
</dbReference>
<proteinExistence type="predicted"/>
<dbReference type="AlphaFoldDB" id="A0AAN6FHS4"/>
<evidence type="ECO:0000313" key="2">
    <source>
        <dbReference type="Proteomes" id="UP001168146"/>
    </source>
</evidence>
<protein>
    <submittedName>
        <fullName evidence="1">Uncharacterized protein</fullName>
    </submittedName>
</protein>
<evidence type="ECO:0000313" key="1">
    <source>
        <dbReference type="EMBL" id="KAK0316238.1"/>
    </source>
</evidence>
<reference evidence="1" key="1">
    <citation type="submission" date="2021-12" db="EMBL/GenBank/DDBJ databases">
        <title>Black yeast isolated from Biological Soil Crust.</title>
        <authorList>
            <person name="Kurbessoian T."/>
        </authorList>
    </citation>
    <scope>NUCLEOTIDE SEQUENCE</scope>
    <source>
        <strain evidence="1">CCFEE 5208</strain>
    </source>
</reference>
<comment type="caution">
    <text evidence="1">The sequence shown here is derived from an EMBL/GenBank/DDBJ whole genome shotgun (WGS) entry which is preliminary data.</text>
</comment>
<accession>A0AAN6FHS4</accession>